<accession>A0A097EYF5</accession>
<dbReference type="OrthoDB" id="24132at10239"/>
<sequence>MKYATTRSTKYKFVTNAIKVHGIRYDYSMVKYHNAKTKVWIGCAKHGFFLQTPNDHTCGKGCMKCSIEYNTNRQKSPHNFLNFKKKANFKFKNKFDYSMANYVNNKTHISIICPIHGIFYQRPDNHLNSRYGCEKCMRDSTQSKAVSDIENILSSFKYVREKRFDNCKNILTLPFDFYIEDLNLCIEYDGEQHFQCSEHWGGTKSLKQTQHNDKIKNTYCTENGINLLRLKYNEDYISVLKKYFYDNFNILLKD</sequence>
<proteinExistence type="predicted"/>
<dbReference type="KEGG" id="vg:22111624"/>
<dbReference type="EMBL" id="KM507819">
    <property type="protein sequence ID" value="AIT14474.1"/>
    <property type="molecule type" value="Genomic_DNA"/>
</dbReference>
<keyword evidence="2" id="KW-1185">Reference proteome</keyword>
<name>A0A097EYF5_9CAUD</name>
<dbReference type="RefSeq" id="YP_009102171.1">
    <property type="nucleotide sequence ID" value="NC_025447.1"/>
</dbReference>
<organism evidence="1 2">
    <name type="scientific">Escherichia phage 121Q</name>
    <dbReference type="NCBI Taxonomy" id="1555202"/>
    <lineage>
        <taxon>Viruses</taxon>
        <taxon>Duplodnaviria</taxon>
        <taxon>Heunggongvirae</taxon>
        <taxon>Uroviricota</taxon>
        <taxon>Caudoviricetes</taxon>
        <taxon>Asteriusvirus</taxon>
        <taxon>Asteriusvirus av121Q</taxon>
    </lineage>
</organism>
<dbReference type="Proteomes" id="UP000029889">
    <property type="component" value="Segment"/>
</dbReference>
<evidence type="ECO:0000313" key="2">
    <source>
        <dbReference type="Proteomes" id="UP000029889"/>
    </source>
</evidence>
<gene>
    <name evidence="1" type="primary">584</name>
    <name evidence="1" type="ORF">PBI_121Q_584</name>
</gene>
<protein>
    <recommendedName>
        <fullName evidence="3">Homing endonuclease</fullName>
    </recommendedName>
</protein>
<reference evidence="1 2" key="1">
    <citation type="submission" date="2014-09" db="EMBL/GenBank/DDBJ databases">
        <authorList>
            <person name="Lapin J.S."/>
            <person name="Pope W.H."/>
            <person name="Hua J."/>
            <person name="Ford M.E."/>
            <person name="Conway J.F."/>
            <person name="Hatfull G.F."/>
            <person name="Hendrix R.W."/>
        </authorList>
    </citation>
    <scope>NUCLEOTIDE SEQUENCE [LARGE SCALE GENOMIC DNA]</scope>
</reference>
<dbReference type="GeneID" id="22111624"/>
<dbReference type="Pfam" id="PF05265">
    <property type="entry name" value="DUF723"/>
    <property type="match status" value="1"/>
</dbReference>
<evidence type="ECO:0000313" key="1">
    <source>
        <dbReference type="EMBL" id="AIT14474.1"/>
    </source>
</evidence>
<evidence type="ECO:0008006" key="3">
    <source>
        <dbReference type="Google" id="ProtNLM"/>
    </source>
</evidence>
<dbReference type="Gene3D" id="3.40.960.10">
    <property type="entry name" value="VSR Endonuclease"/>
    <property type="match status" value="1"/>
</dbReference>
<dbReference type="InterPro" id="IPR007929">
    <property type="entry name" value="DUF723"/>
</dbReference>